<evidence type="ECO:0008006" key="3">
    <source>
        <dbReference type="Google" id="ProtNLM"/>
    </source>
</evidence>
<dbReference type="AlphaFoldDB" id="A0A197JT77"/>
<dbReference type="OrthoDB" id="2384330at2759"/>
<accession>A0A197JT77</accession>
<sequence length="503" mass="57929">MNTHPLSLYEIVLAIGQCIPLWESVHLAYEDVWLFKPKDLLAAISINRLFRTTLTPLLWSVYVESAVKSLGNAYECIDNEEYDIPIDIVQKNSSYIRFLDLSGYYTRFSRIDEPPKLNCSRLQELRLSASVDSAWAKRLILANPGLRVLHWARNRKNLSRGELKDFASILSLQRLRYLGLDDWTFLTEYLYRALAKNAGHLEELRLTRCDSILLKRSKRDDTGKSRYTFITSMETGVEEFKTLEQMCRRIRLTKLKTLHLDVEHNRCPLTLYWLIDIAPALETAVFGDLLGSTGKALGLTLRKSCPRLQTIKHGNDWEEKTWRLHQWGVTALHLLNACAPGHLVHASLRGLRLDNTFMEALPWSWIFVTITIGIPSATWAQSWSSAVNSNIWRWRCTFTENRVTVDNHCYSISEQTDYGGNERTSRNSIEWDPEFEDYNDPQAYIFRPGWREVHLAFGSDDCAGWCSAHFKRIVGDAIGSLSSLKYVRFGIICYVRVLSSSSE</sequence>
<dbReference type="InterPro" id="IPR032675">
    <property type="entry name" value="LRR_dom_sf"/>
</dbReference>
<name>A0A197JT77_9FUNG</name>
<reference evidence="1 2" key="1">
    <citation type="submission" date="2016-05" db="EMBL/GenBank/DDBJ databases">
        <title>Genome sequencing reveals origins of a unique bacterial endosymbiosis in the earliest lineages of terrestrial Fungi.</title>
        <authorList>
            <consortium name="DOE Joint Genome Institute"/>
            <person name="Uehling J."/>
            <person name="Gryganskyi A."/>
            <person name="Hameed K."/>
            <person name="Tschaplinski T."/>
            <person name="Misztal P."/>
            <person name="Wu S."/>
            <person name="Desiro A."/>
            <person name="Vande Pol N."/>
            <person name="Du Z.-Y."/>
            <person name="Zienkiewicz A."/>
            <person name="Zienkiewicz K."/>
            <person name="Morin E."/>
            <person name="Tisserant E."/>
            <person name="Splivallo R."/>
            <person name="Hainaut M."/>
            <person name="Henrissat B."/>
            <person name="Ohm R."/>
            <person name="Kuo A."/>
            <person name="Yan J."/>
            <person name="Lipzen A."/>
            <person name="Nolan M."/>
            <person name="Labutti K."/>
            <person name="Barry K."/>
            <person name="Goldstein A."/>
            <person name="Labbe J."/>
            <person name="Schadt C."/>
            <person name="Tuskan G."/>
            <person name="Grigoriev I."/>
            <person name="Martin F."/>
            <person name="Vilgalys R."/>
            <person name="Bonito G."/>
        </authorList>
    </citation>
    <scope>NUCLEOTIDE SEQUENCE [LARGE SCALE GENOMIC DNA]</scope>
    <source>
        <strain evidence="1 2">AG-77</strain>
    </source>
</reference>
<gene>
    <name evidence="1" type="ORF">K457DRAFT_139047</name>
</gene>
<organism evidence="1 2">
    <name type="scientific">Linnemannia elongata AG-77</name>
    <dbReference type="NCBI Taxonomy" id="1314771"/>
    <lineage>
        <taxon>Eukaryota</taxon>
        <taxon>Fungi</taxon>
        <taxon>Fungi incertae sedis</taxon>
        <taxon>Mucoromycota</taxon>
        <taxon>Mortierellomycotina</taxon>
        <taxon>Mortierellomycetes</taxon>
        <taxon>Mortierellales</taxon>
        <taxon>Mortierellaceae</taxon>
        <taxon>Linnemannia</taxon>
    </lineage>
</organism>
<keyword evidence="2" id="KW-1185">Reference proteome</keyword>
<dbReference type="Gene3D" id="3.80.10.10">
    <property type="entry name" value="Ribonuclease Inhibitor"/>
    <property type="match status" value="1"/>
</dbReference>
<proteinExistence type="predicted"/>
<dbReference type="EMBL" id="KV442051">
    <property type="protein sequence ID" value="OAQ28168.1"/>
    <property type="molecule type" value="Genomic_DNA"/>
</dbReference>
<dbReference type="SUPFAM" id="SSF52047">
    <property type="entry name" value="RNI-like"/>
    <property type="match status" value="1"/>
</dbReference>
<evidence type="ECO:0000313" key="1">
    <source>
        <dbReference type="EMBL" id="OAQ28168.1"/>
    </source>
</evidence>
<evidence type="ECO:0000313" key="2">
    <source>
        <dbReference type="Proteomes" id="UP000078512"/>
    </source>
</evidence>
<dbReference type="Proteomes" id="UP000078512">
    <property type="component" value="Unassembled WGS sequence"/>
</dbReference>
<protein>
    <recommendedName>
        <fullName evidence="3">F-box domain-containing protein</fullName>
    </recommendedName>
</protein>